<proteinExistence type="predicted"/>
<feature type="transmembrane region" description="Helical" evidence="2">
    <location>
        <begin position="157"/>
        <end position="177"/>
    </location>
</feature>
<keyword evidence="2" id="KW-1133">Transmembrane helix</keyword>
<reference evidence="3 4" key="1">
    <citation type="submission" date="2023-11" db="EMBL/GenBank/DDBJ databases">
        <title>30 novel species of actinomycetes from the DSMZ collection.</title>
        <authorList>
            <person name="Nouioui I."/>
        </authorList>
    </citation>
    <scope>NUCLEOTIDE SEQUENCE [LARGE SCALE GENOMIC DNA]</scope>
    <source>
        <strain evidence="3 4">DSM 41524</strain>
    </source>
</reference>
<feature type="transmembrane region" description="Helical" evidence="2">
    <location>
        <begin position="65"/>
        <end position="90"/>
    </location>
</feature>
<feature type="compositionally biased region" description="Acidic residues" evidence="1">
    <location>
        <begin position="217"/>
        <end position="236"/>
    </location>
</feature>
<feature type="transmembrane region" description="Helical" evidence="2">
    <location>
        <begin position="30"/>
        <end position="53"/>
    </location>
</feature>
<gene>
    <name evidence="3" type="ORF">V2J94_32685</name>
</gene>
<feature type="transmembrane region" description="Helical" evidence="2">
    <location>
        <begin position="257"/>
        <end position="275"/>
    </location>
</feature>
<evidence type="ECO:0000313" key="3">
    <source>
        <dbReference type="EMBL" id="MEE4596593.1"/>
    </source>
</evidence>
<dbReference type="InterPro" id="IPR007427">
    <property type="entry name" value="DUF475"/>
</dbReference>
<dbReference type="Proteomes" id="UP001354709">
    <property type="component" value="Unassembled WGS sequence"/>
</dbReference>
<feature type="transmembrane region" description="Helical" evidence="2">
    <location>
        <begin position="357"/>
        <end position="374"/>
    </location>
</feature>
<feature type="transmembrane region" description="Helical" evidence="2">
    <location>
        <begin position="110"/>
        <end position="136"/>
    </location>
</feature>
<feature type="transmembrane region" description="Helical" evidence="2">
    <location>
        <begin position="189"/>
        <end position="212"/>
    </location>
</feature>
<evidence type="ECO:0000256" key="1">
    <source>
        <dbReference type="SAM" id="MobiDB-lite"/>
    </source>
</evidence>
<keyword evidence="4" id="KW-1185">Reference proteome</keyword>
<sequence length="397" mass="42153">MLLKTFGWSFAITAIGLALAGVLWGWQGLAIVGILSILEISLSFDNAVINAGILRKMNAFWQKIFLTVGILIAVFGMRLVFPVIIVAVTAKMSPIEAVDLAINDKNQYEHLVTAAHPAIAAFGGIFLLMIFLDFIFEERDIRWLGWLEKPLAKLGKLDTFSIVVALVGLLIAATTVATDVAHGGGDKSATVLLSGVAGLLTYLIVGGISGYFEDKLEEEEDEDEDDEAGAAEDEGDEGAKAATNAQRGGSGGRGSSGASVVGLAGKAAFFLFLYLEVIDASFSFDGVIGAFAITNDIFEMALGLGIGAMYIRSLTVFLVRRGTLDDYVYLEHGAHYAIGALAVILLVTIKYEINEVITGLVGVVLIAASYWSSVRRNRKEAAAGEDAEAKTEVTSGV</sequence>
<dbReference type="Pfam" id="PF04332">
    <property type="entry name" value="DUF475"/>
    <property type="match status" value="1"/>
</dbReference>
<dbReference type="PANTHER" id="PTHR30238:SF4">
    <property type="entry name" value="SLL1022 PROTEIN"/>
    <property type="match status" value="1"/>
</dbReference>
<feature type="transmembrane region" description="Helical" evidence="2">
    <location>
        <begin position="333"/>
        <end position="351"/>
    </location>
</feature>
<name>A0ABU7Q5F6_9ACTN</name>
<evidence type="ECO:0000256" key="2">
    <source>
        <dbReference type="SAM" id="Phobius"/>
    </source>
</evidence>
<feature type="region of interest" description="Disordered" evidence="1">
    <location>
        <begin position="217"/>
        <end position="254"/>
    </location>
</feature>
<dbReference type="NCBIfam" id="NF010613">
    <property type="entry name" value="PRK14013.1-3"/>
    <property type="match status" value="1"/>
</dbReference>
<accession>A0ABU7Q5F6</accession>
<keyword evidence="2" id="KW-0812">Transmembrane</keyword>
<keyword evidence="2" id="KW-0472">Membrane</keyword>
<dbReference type="PANTHER" id="PTHR30238">
    <property type="entry name" value="MEMBRANE BOUND PREDICTED REDOX MODULATOR"/>
    <property type="match status" value="1"/>
</dbReference>
<organism evidence="3 4">
    <name type="scientific">Streptomyces asiaticus subsp. ignotus</name>
    <dbReference type="NCBI Taxonomy" id="3098222"/>
    <lineage>
        <taxon>Bacteria</taxon>
        <taxon>Bacillati</taxon>
        <taxon>Actinomycetota</taxon>
        <taxon>Actinomycetes</taxon>
        <taxon>Kitasatosporales</taxon>
        <taxon>Streptomycetaceae</taxon>
        <taxon>Streptomyces</taxon>
        <taxon>Streptomyces violaceusniger group</taxon>
    </lineage>
</organism>
<dbReference type="RefSeq" id="WP_330813342.1">
    <property type="nucleotide sequence ID" value="NZ_JAZBJO010000027.1"/>
</dbReference>
<evidence type="ECO:0000313" key="4">
    <source>
        <dbReference type="Proteomes" id="UP001354709"/>
    </source>
</evidence>
<comment type="caution">
    <text evidence="3">The sequence shown here is derived from an EMBL/GenBank/DDBJ whole genome shotgun (WGS) entry which is preliminary data.</text>
</comment>
<protein>
    <submittedName>
        <fullName evidence="3">DUF475 domain-containing protein</fullName>
    </submittedName>
</protein>
<feature type="transmembrane region" description="Helical" evidence="2">
    <location>
        <begin position="287"/>
        <end position="312"/>
    </location>
</feature>
<dbReference type="EMBL" id="JAZBJO010000027">
    <property type="protein sequence ID" value="MEE4596593.1"/>
    <property type="molecule type" value="Genomic_DNA"/>
</dbReference>